<reference evidence="2" key="1">
    <citation type="submission" date="2016-11" db="UniProtKB">
        <authorList>
            <consortium name="WormBaseParasite"/>
        </authorList>
    </citation>
    <scope>IDENTIFICATION</scope>
    <source>
        <strain evidence="2">KR3021</strain>
    </source>
</reference>
<organism evidence="1 2">
    <name type="scientific">Rhabditophanes sp. KR3021</name>
    <dbReference type="NCBI Taxonomy" id="114890"/>
    <lineage>
        <taxon>Eukaryota</taxon>
        <taxon>Metazoa</taxon>
        <taxon>Ecdysozoa</taxon>
        <taxon>Nematoda</taxon>
        <taxon>Chromadorea</taxon>
        <taxon>Rhabditida</taxon>
        <taxon>Tylenchina</taxon>
        <taxon>Panagrolaimomorpha</taxon>
        <taxon>Strongyloidoidea</taxon>
        <taxon>Alloionematidae</taxon>
        <taxon>Rhabditophanes</taxon>
    </lineage>
</organism>
<protein>
    <submittedName>
        <fullName evidence="2">DEK_C domain-containing protein</fullName>
    </submittedName>
</protein>
<dbReference type="Proteomes" id="UP000095286">
    <property type="component" value="Unplaced"/>
</dbReference>
<evidence type="ECO:0000313" key="1">
    <source>
        <dbReference type="Proteomes" id="UP000095286"/>
    </source>
</evidence>
<evidence type="ECO:0000313" key="2">
    <source>
        <dbReference type="WBParaSite" id="RSKR_0000210500.1"/>
    </source>
</evidence>
<name>A0AC35TN41_9BILA</name>
<dbReference type="WBParaSite" id="RSKR_0000210500.1">
    <property type="protein sequence ID" value="RSKR_0000210500.1"/>
    <property type="gene ID" value="RSKR_0000210500"/>
</dbReference>
<sequence>MEDDPAVESEGEQIENDETKVESNESDGEYDPEAVVKKVVQAKIQRKKKTEAAEPTRLSKRIAARKSLAEENKDGESSSISSKIVIRDKKPVQEIQEEFTEEVVEGNEEISENNGENVKSVQEDIKQLDSSPEKSEVDDVGGENAADETPNVEEAVEEEKEATPKNIVEDSEETLAKKAAAKELKKFSSKIPKVNKYRPKPRTPKAKADAMPAVVEEPVVIEPPVYEYDPKNTAAALGTHRPSTLYRKKSSIVDKVTLPEETITPKKISLDETSEKIADAEEIKCVESLGKTDLKSPVSVSKPTSSTPTVTHGATPTTPKSIDGSRKRSIDESKLPPRKNSRIDLINTQSPTKKRSEFQLNELVSGYKMTKMPPLANKNFKFQSQFVTQADLHHKLSRGTVEILNQIAAVHEAFGKEM</sequence>
<proteinExistence type="predicted"/>
<accession>A0AC35TN41</accession>